<dbReference type="GO" id="GO:0005886">
    <property type="term" value="C:plasma membrane"/>
    <property type="evidence" value="ECO:0007669"/>
    <property type="project" value="UniProtKB-SubCell"/>
</dbReference>
<keyword evidence="9" id="KW-1185">Reference proteome</keyword>
<feature type="domain" description="ABC3 transporter permease C-terminal" evidence="7">
    <location>
        <begin position="63"/>
        <end position="183"/>
    </location>
</feature>
<dbReference type="PANTHER" id="PTHR46795">
    <property type="entry name" value="ABC TRANSPORTER PERMEASE-RELATED-RELATED"/>
    <property type="match status" value="1"/>
</dbReference>
<evidence type="ECO:0000256" key="5">
    <source>
        <dbReference type="ARBA" id="ARBA00023136"/>
    </source>
</evidence>
<feature type="transmembrane region" description="Helical" evidence="6">
    <location>
        <begin position="199"/>
        <end position="221"/>
    </location>
</feature>
<evidence type="ECO:0000313" key="8">
    <source>
        <dbReference type="EMBL" id="OLU36983.1"/>
    </source>
</evidence>
<evidence type="ECO:0000256" key="3">
    <source>
        <dbReference type="ARBA" id="ARBA00022692"/>
    </source>
</evidence>
<evidence type="ECO:0000259" key="7">
    <source>
        <dbReference type="Pfam" id="PF02687"/>
    </source>
</evidence>
<feature type="transmembrane region" description="Helical" evidence="6">
    <location>
        <begin position="546"/>
        <end position="571"/>
    </location>
</feature>
<feature type="transmembrane region" description="Helical" evidence="6">
    <location>
        <begin position="149"/>
        <end position="178"/>
    </location>
</feature>
<sequence>MRKPICLKLAWQTLVRNSRITLPYLFGSTVIISLLYSIVALGNNPGMQSVYGYDILTSILSVGSIVVSFFAVIFFFYLNSILIKNRKNEMGLFTVLGMEKRHLIRIVFYQLLILFLANIVFGIPIGILIDKVMILICSKFLTFEVPLGFYISKIGIIRVIEIIGIIYLLLFAWSAFVISKENPLNLLKGKDYGETEPKNRWIIGVAGLICLAIGYGISLAVDNPVDAILLFFVAVAFVIAGTYLTFIYGSIMVLKILQSNKRYYYKTRHFISVSSMKYRMKENAASLASIAILSTSVLVGISATTMLLMTAVRTVNNQYPDNSKVQVETSFIESNQAAAAMNAINTAISFGDPSMEVAGYGYITSLGSFHENSFVDSDQSGKHPTLIYFVFLDDFNRIMNTDIQLQDHQIYGYLPMIDDGVIKIGSTPFVLVQSEEPIEHFYNLNRSQNQFGITIEVVAVKDMEAINQALGRENLVTLVTSAKMSKTDLEEFQNYIHDPDYLGDNPIVKSYHNSINQHLKQAGLDPEQISGRLSYYDSQVLEVLNLFGGLFFAGLYLSLMFLFAVILIMYYKQVTEGNADKKRFRILQNVGLEKKNIKQIINDQVLILFFMPLLMCAVHMAFAYPMLSNMLSSAGSFDRVIFLELIIGIFLVYVLVYILIYRLSAKTYYSIVQDHRR</sequence>
<protein>
    <recommendedName>
        <fullName evidence="7">ABC3 transporter permease C-terminal domain-containing protein</fullName>
    </recommendedName>
</protein>
<evidence type="ECO:0000256" key="2">
    <source>
        <dbReference type="ARBA" id="ARBA00022475"/>
    </source>
</evidence>
<dbReference type="GeneID" id="82203728"/>
<gene>
    <name evidence="8" type="ORF">BO222_11325</name>
</gene>
<comment type="similarity">
    <text evidence="6">Belongs to the ABC-4 integral membrane protein family.</text>
</comment>
<comment type="caution">
    <text evidence="8">The sequence shown here is derived from an EMBL/GenBank/DDBJ whole genome shotgun (WGS) entry which is preliminary data.</text>
</comment>
<dbReference type="PIRSF" id="PIRSF018968">
    <property type="entry name" value="ABC_permease_BceB"/>
    <property type="match status" value="1"/>
</dbReference>
<evidence type="ECO:0000256" key="6">
    <source>
        <dbReference type="PIRNR" id="PIRNR018968"/>
    </source>
</evidence>
<dbReference type="InterPro" id="IPR052536">
    <property type="entry name" value="ABC-4_Integral_Memb_Prot"/>
</dbReference>
<accession>A0A1U7NDB6</accession>
<proteinExistence type="inferred from homology"/>
<dbReference type="PANTHER" id="PTHR46795:SF3">
    <property type="entry name" value="ABC TRANSPORTER PERMEASE"/>
    <property type="match status" value="1"/>
</dbReference>
<keyword evidence="5 6" id="KW-0472">Membrane</keyword>
<keyword evidence="2 6" id="KW-1003">Cell membrane</keyword>
<dbReference type="OrthoDB" id="9781780at2"/>
<evidence type="ECO:0000313" key="9">
    <source>
        <dbReference type="Proteomes" id="UP000186341"/>
    </source>
</evidence>
<keyword evidence="3 6" id="KW-0812">Transmembrane</keyword>
<organism evidence="8 9">
    <name type="scientific">Ileibacterium valens</name>
    <dbReference type="NCBI Taxonomy" id="1862668"/>
    <lineage>
        <taxon>Bacteria</taxon>
        <taxon>Bacillati</taxon>
        <taxon>Bacillota</taxon>
        <taxon>Erysipelotrichia</taxon>
        <taxon>Erysipelotrichales</taxon>
        <taxon>Erysipelotrichaceae</taxon>
        <taxon>Ileibacterium</taxon>
    </lineage>
</organism>
<feature type="transmembrane region" description="Helical" evidence="6">
    <location>
        <begin position="284"/>
        <end position="309"/>
    </location>
</feature>
<dbReference type="Pfam" id="PF02687">
    <property type="entry name" value="FtsX"/>
    <property type="match status" value="1"/>
</dbReference>
<feature type="transmembrane region" description="Helical" evidence="6">
    <location>
        <begin position="55"/>
        <end position="78"/>
    </location>
</feature>
<keyword evidence="6" id="KW-0813">Transport</keyword>
<dbReference type="RefSeq" id="WP_075820895.1">
    <property type="nucleotide sequence ID" value="NZ_CAPFLH010000162.1"/>
</dbReference>
<feature type="transmembrane region" description="Helical" evidence="6">
    <location>
        <begin position="106"/>
        <end position="129"/>
    </location>
</feature>
<evidence type="ECO:0000256" key="1">
    <source>
        <dbReference type="ARBA" id="ARBA00004651"/>
    </source>
</evidence>
<feature type="transmembrane region" description="Helical" evidence="6">
    <location>
        <begin position="639"/>
        <end position="660"/>
    </location>
</feature>
<dbReference type="InterPro" id="IPR027022">
    <property type="entry name" value="ABC_permease_BceB-typ"/>
</dbReference>
<dbReference type="EMBL" id="MPJW01000237">
    <property type="protein sequence ID" value="OLU36983.1"/>
    <property type="molecule type" value="Genomic_DNA"/>
</dbReference>
<feature type="transmembrane region" description="Helical" evidence="6">
    <location>
        <begin position="227"/>
        <end position="254"/>
    </location>
</feature>
<dbReference type="Proteomes" id="UP000186341">
    <property type="component" value="Unassembled WGS sequence"/>
</dbReference>
<dbReference type="AlphaFoldDB" id="A0A1U7NDB6"/>
<evidence type="ECO:0000256" key="4">
    <source>
        <dbReference type="ARBA" id="ARBA00022989"/>
    </source>
</evidence>
<comment type="subcellular location">
    <subcellularLocation>
        <location evidence="1 6">Cell membrane</location>
        <topology evidence="1 6">Multi-pass membrane protein</topology>
    </subcellularLocation>
</comment>
<feature type="transmembrane region" description="Helical" evidence="6">
    <location>
        <begin position="605"/>
        <end position="627"/>
    </location>
</feature>
<dbReference type="InterPro" id="IPR003838">
    <property type="entry name" value="ABC3_permease_C"/>
</dbReference>
<feature type="transmembrane region" description="Helical" evidence="6">
    <location>
        <begin position="21"/>
        <end position="43"/>
    </location>
</feature>
<keyword evidence="4 6" id="KW-1133">Transmembrane helix</keyword>
<reference evidence="8 9" key="1">
    <citation type="submission" date="2016-11" db="EMBL/GenBank/DDBJ databases">
        <title>Description of two novel members of the family Erysipelotrichaceae: Ileibacterium lipovorans gen. nov., sp. nov. and Dubosiella newyorkensis, gen. nov., sp. nov.</title>
        <authorList>
            <person name="Cox L.M."/>
            <person name="Sohn J."/>
            <person name="Tyrrell K.L."/>
            <person name="Citron D.M."/>
            <person name="Lawson P.A."/>
            <person name="Patel N.B."/>
            <person name="Iizumi T."/>
            <person name="Perez-Perez G.I."/>
            <person name="Goldstein E.J."/>
            <person name="Blaser M.J."/>
        </authorList>
    </citation>
    <scope>NUCLEOTIDE SEQUENCE [LARGE SCALE GENOMIC DNA]</scope>
    <source>
        <strain evidence="8 9">NYU-BL-A3</strain>
    </source>
</reference>
<name>A0A1U7NDB6_9FIRM</name>
<dbReference type="GO" id="GO:0055085">
    <property type="term" value="P:transmembrane transport"/>
    <property type="evidence" value="ECO:0007669"/>
    <property type="project" value="UniProtKB-UniRule"/>
</dbReference>